<dbReference type="Proteomes" id="UP000887566">
    <property type="component" value="Unplaced"/>
</dbReference>
<evidence type="ECO:0000313" key="3">
    <source>
        <dbReference type="WBParaSite" id="PSAMB.scaffold5531size11477.g26813.t1"/>
    </source>
</evidence>
<reference evidence="3" key="1">
    <citation type="submission" date="2022-11" db="UniProtKB">
        <authorList>
            <consortium name="WormBaseParasite"/>
        </authorList>
    </citation>
    <scope>IDENTIFICATION</scope>
</reference>
<evidence type="ECO:0000256" key="1">
    <source>
        <dbReference type="SAM" id="MobiDB-lite"/>
    </source>
</evidence>
<feature type="region of interest" description="Disordered" evidence="1">
    <location>
        <begin position="47"/>
        <end position="70"/>
    </location>
</feature>
<organism evidence="2 3">
    <name type="scientific">Plectus sambesii</name>
    <dbReference type="NCBI Taxonomy" id="2011161"/>
    <lineage>
        <taxon>Eukaryota</taxon>
        <taxon>Metazoa</taxon>
        <taxon>Ecdysozoa</taxon>
        <taxon>Nematoda</taxon>
        <taxon>Chromadorea</taxon>
        <taxon>Plectida</taxon>
        <taxon>Plectina</taxon>
        <taxon>Plectoidea</taxon>
        <taxon>Plectidae</taxon>
        <taxon>Plectus</taxon>
    </lineage>
</organism>
<sequence length="199" mass="22234">MHSFYAQLKSLTAANQLLAQRSRPQKNHEGEHEPGVRGLIDAEQRAARRHFRPTPRSAPPVSSQSAPAGRWYGRDKAASRSFLALTAVTDGQRYESFRFFTRKPPADPTGACRFRRRRAESDRSNEKEQRPPIYTVHSCVVRWLTSGPSQSLSMPTIHVALSLDRITIESTADQLYVKCAFILAPGGGGLMPLMSSSRR</sequence>
<dbReference type="WBParaSite" id="PSAMB.scaffold5531size11477.g26813.t1">
    <property type="protein sequence ID" value="PSAMB.scaffold5531size11477.g26813.t1"/>
    <property type="gene ID" value="PSAMB.scaffold5531size11477.g26813"/>
</dbReference>
<protein>
    <submittedName>
        <fullName evidence="3">Uncharacterized protein</fullName>
    </submittedName>
</protein>
<feature type="compositionally biased region" description="Low complexity" evidence="1">
    <location>
        <begin position="59"/>
        <end position="68"/>
    </location>
</feature>
<accession>A0A914WWN6</accession>
<name>A0A914WWN6_9BILA</name>
<evidence type="ECO:0000313" key="2">
    <source>
        <dbReference type="Proteomes" id="UP000887566"/>
    </source>
</evidence>
<keyword evidence="2" id="KW-1185">Reference proteome</keyword>
<proteinExistence type="predicted"/>
<dbReference type="AlphaFoldDB" id="A0A914WWN6"/>